<dbReference type="STRING" id="530564.Psta_1666"/>
<evidence type="ECO:0000256" key="3">
    <source>
        <dbReference type="ARBA" id="ARBA00022989"/>
    </source>
</evidence>
<evidence type="ECO:0000256" key="4">
    <source>
        <dbReference type="ARBA" id="ARBA00023136"/>
    </source>
</evidence>
<sequence>MHGFEDQPTSLPDDPNDKRPWYLTLTKYHWFVLLVAALGWLFDCLDQQLFVLARPAVMASLVKPLTPEETEKETTIRRSNAGNIATSVFLAGWALGGVFFGVLGDRIGRAKTMMITILLYSLFTGLSALSVGVYDFALYRFLTGLGVGGEFAVGIALVAEVMPARARPYALGMLQALSAIGNVTAAFINLGLGVAEEAGMPYSPWRIMFCIGALPALLALVIRGRLKEPEQWQKANTSSVVSSKSGSYAELFGHPVWRKHALLGLLLACSGVIGLWAVGFFAPDLMRVVQRPEITRRVYETKIAEAKAAGETAKVADLELLMTAATDTSSNLEITPALKPLKEEADKSISGQLAKWGSYTSLMINFGAFFGMFGFGYVAQIIGRRPTFVIAFIAAFLSTAAVFAYLKDFNQLFLLAPLMGFCQLSLFAGYAIYFPELFPTHLRSTGTSFCYNVGRFLAAGGPLVKSYLEGLFVDTSDPLRYAGVAMCTVFLVGLLAIPFLPETKGKPLPE</sequence>
<feature type="transmembrane region" description="Helical" evidence="5">
    <location>
        <begin position="84"/>
        <end position="103"/>
    </location>
</feature>
<dbReference type="InterPro" id="IPR020846">
    <property type="entry name" value="MFS_dom"/>
</dbReference>
<evidence type="ECO:0000256" key="1">
    <source>
        <dbReference type="ARBA" id="ARBA00004141"/>
    </source>
</evidence>
<dbReference type="HOGENOM" id="CLU_001265_46_6_0"/>
<comment type="subcellular location">
    <subcellularLocation>
        <location evidence="1">Membrane</location>
        <topology evidence="1">Multi-pass membrane protein</topology>
    </subcellularLocation>
</comment>
<name>D2QYC7_PIRSD</name>
<dbReference type="AlphaFoldDB" id="D2QYC7"/>
<accession>D2QYC7</accession>
<dbReference type="GO" id="GO:0005886">
    <property type="term" value="C:plasma membrane"/>
    <property type="evidence" value="ECO:0007669"/>
    <property type="project" value="TreeGrafter"/>
</dbReference>
<evidence type="ECO:0000256" key="5">
    <source>
        <dbReference type="SAM" id="Phobius"/>
    </source>
</evidence>
<dbReference type="Pfam" id="PF07690">
    <property type="entry name" value="MFS_1"/>
    <property type="match status" value="2"/>
</dbReference>
<dbReference type="Gene3D" id="1.20.1250.20">
    <property type="entry name" value="MFS general substrate transporter like domains"/>
    <property type="match status" value="2"/>
</dbReference>
<evidence type="ECO:0000256" key="2">
    <source>
        <dbReference type="ARBA" id="ARBA00022692"/>
    </source>
</evidence>
<dbReference type="PROSITE" id="PS50850">
    <property type="entry name" value="MFS"/>
    <property type="match status" value="1"/>
</dbReference>
<dbReference type="InterPro" id="IPR036259">
    <property type="entry name" value="MFS_trans_sf"/>
</dbReference>
<gene>
    <name evidence="7" type="ordered locus">Psta_1666</name>
</gene>
<keyword evidence="3 5" id="KW-1133">Transmembrane helix</keyword>
<feature type="transmembrane region" description="Helical" evidence="5">
    <location>
        <begin position="204"/>
        <end position="222"/>
    </location>
</feature>
<dbReference type="PANTHER" id="PTHR23508:SF10">
    <property type="entry name" value="CARBOXYLIC ACID TRANSPORTER PROTEIN HOMOLOG"/>
    <property type="match status" value="1"/>
</dbReference>
<evidence type="ECO:0000313" key="8">
    <source>
        <dbReference type="Proteomes" id="UP000001887"/>
    </source>
</evidence>
<proteinExistence type="predicted"/>
<feature type="domain" description="Major facilitator superfamily (MFS) profile" evidence="6">
    <location>
        <begin position="32"/>
        <end position="504"/>
    </location>
</feature>
<dbReference type="PROSITE" id="PS00217">
    <property type="entry name" value="SUGAR_TRANSPORT_2"/>
    <property type="match status" value="1"/>
</dbReference>
<dbReference type="GO" id="GO:0046943">
    <property type="term" value="F:carboxylic acid transmembrane transporter activity"/>
    <property type="evidence" value="ECO:0007669"/>
    <property type="project" value="TreeGrafter"/>
</dbReference>
<feature type="transmembrane region" description="Helical" evidence="5">
    <location>
        <begin position="481"/>
        <end position="500"/>
    </location>
</feature>
<feature type="transmembrane region" description="Helical" evidence="5">
    <location>
        <begin position="412"/>
        <end position="433"/>
    </location>
</feature>
<keyword evidence="8" id="KW-1185">Reference proteome</keyword>
<feature type="transmembrane region" description="Helical" evidence="5">
    <location>
        <begin position="115"/>
        <end position="133"/>
    </location>
</feature>
<feature type="transmembrane region" description="Helical" evidence="5">
    <location>
        <begin position="261"/>
        <end position="282"/>
    </location>
</feature>
<keyword evidence="2 5" id="KW-0812">Transmembrane</keyword>
<dbReference type="Proteomes" id="UP000001887">
    <property type="component" value="Chromosome"/>
</dbReference>
<organism evidence="7 8">
    <name type="scientific">Pirellula staleyi (strain ATCC 27377 / DSM 6068 / ICPB 4128)</name>
    <name type="common">Pirella staleyi</name>
    <dbReference type="NCBI Taxonomy" id="530564"/>
    <lineage>
        <taxon>Bacteria</taxon>
        <taxon>Pseudomonadati</taxon>
        <taxon>Planctomycetota</taxon>
        <taxon>Planctomycetia</taxon>
        <taxon>Pirellulales</taxon>
        <taxon>Pirellulaceae</taxon>
        <taxon>Pirellula</taxon>
    </lineage>
</organism>
<dbReference type="EMBL" id="CP001848">
    <property type="protein sequence ID" value="ADB16341.1"/>
    <property type="molecule type" value="Genomic_DNA"/>
</dbReference>
<feature type="transmembrane region" description="Helical" evidence="5">
    <location>
        <begin position="171"/>
        <end position="192"/>
    </location>
</feature>
<dbReference type="InterPro" id="IPR005829">
    <property type="entry name" value="Sugar_transporter_CS"/>
</dbReference>
<feature type="transmembrane region" description="Helical" evidence="5">
    <location>
        <begin position="386"/>
        <end position="406"/>
    </location>
</feature>
<evidence type="ECO:0000313" key="7">
    <source>
        <dbReference type="EMBL" id="ADB16341.1"/>
    </source>
</evidence>
<reference evidence="7 8" key="1">
    <citation type="journal article" date="2009" name="Stand. Genomic Sci.">
        <title>Complete genome sequence of Pirellula staleyi type strain (ATCC 27377).</title>
        <authorList>
            <person name="Clum A."/>
            <person name="Tindall B.J."/>
            <person name="Sikorski J."/>
            <person name="Ivanova N."/>
            <person name="Mavrommatis K."/>
            <person name="Lucas S."/>
            <person name="Glavina del Rio T."/>
            <person name="Nolan M."/>
            <person name="Chen F."/>
            <person name="Tice H."/>
            <person name="Pitluck S."/>
            <person name="Cheng J.F."/>
            <person name="Chertkov O."/>
            <person name="Brettin T."/>
            <person name="Han C."/>
            <person name="Detter J.C."/>
            <person name="Kuske C."/>
            <person name="Bruce D."/>
            <person name="Goodwin L."/>
            <person name="Ovchinikova G."/>
            <person name="Pati A."/>
            <person name="Mikhailova N."/>
            <person name="Chen A."/>
            <person name="Palaniappan K."/>
            <person name="Land M."/>
            <person name="Hauser L."/>
            <person name="Chang Y.J."/>
            <person name="Jeffries C.D."/>
            <person name="Chain P."/>
            <person name="Rohde M."/>
            <person name="Goker M."/>
            <person name="Bristow J."/>
            <person name="Eisen J.A."/>
            <person name="Markowitz V."/>
            <person name="Hugenholtz P."/>
            <person name="Kyrpides N.C."/>
            <person name="Klenk H.P."/>
            <person name="Lapidus A."/>
        </authorList>
    </citation>
    <scope>NUCLEOTIDE SEQUENCE [LARGE SCALE GENOMIC DNA]</scope>
    <source>
        <strain evidence="8">ATCC 27377 / DSM 6068 / ICPB 4128</strain>
    </source>
</reference>
<protein>
    <submittedName>
        <fullName evidence="7">Major facilitator superfamily MFS_1</fullName>
    </submittedName>
</protein>
<dbReference type="OrthoDB" id="9787026at2"/>
<feature type="transmembrane region" description="Helical" evidence="5">
    <location>
        <begin position="139"/>
        <end position="159"/>
    </location>
</feature>
<keyword evidence="4 5" id="KW-0472">Membrane</keyword>
<feature type="transmembrane region" description="Helical" evidence="5">
    <location>
        <begin position="356"/>
        <end position="379"/>
    </location>
</feature>
<feature type="transmembrane region" description="Helical" evidence="5">
    <location>
        <begin position="21"/>
        <end position="42"/>
    </location>
</feature>
<evidence type="ECO:0000259" key="6">
    <source>
        <dbReference type="PROSITE" id="PS50850"/>
    </source>
</evidence>
<dbReference type="InterPro" id="IPR011701">
    <property type="entry name" value="MFS"/>
</dbReference>
<dbReference type="PANTHER" id="PTHR23508">
    <property type="entry name" value="CARBOXYLIC ACID TRANSPORTER PROTEIN HOMOLOG"/>
    <property type="match status" value="1"/>
</dbReference>
<dbReference type="eggNOG" id="COG0477">
    <property type="taxonomic scope" value="Bacteria"/>
</dbReference>
<dbReference type="SUPFAM" id="SSF103473">
    <property type="entry name" value="MFS general substrate transporter"/>
    <property type="match status" value="2"/>
</dbReference>
<dbReference type="KEGG" id="psl:Psta_1666"/>